<proteinExistence type="predicted"/>
<evidence type="ECO:0000313" key="2">
    <source>
        <dbReference type="Proteomes" id="UP000585614"/>
    </source>
</evidence>
<dbReference type="AlphaFoldDB" id="A0A7J7UJL8"/>
<protein>
    <submittedName>
        <fullName evidence="1">Uncharacterized protein</fullName>
    </submittedName>
</protein>
<evidence type="ECO:0000313" key="1">
    <source>
        <dbReference type="EMBL" id="KAF6313004.1"/>
    </source>
</evidence>
<comment type="caution">
    <text evidence="1">The sequence shown here is derived from an EMBL/GenBank/DDBJ whole genome shotgun (WGS) entry which is preliminary data.</text>
</comment>
<dbReference type="EMBL" id="JACAGC010000016">
    <property type="protein sequence ID" value="KAF6313004.1"/>
    <property type="molecule type" value="Genomic_DNA"/>
</dbReference>
<gene>
    <name evidence="1" type="ORF">mRhiFer1_008544</name>
</gene>
<name>A0A7J7UJL8_RHIFE</name>
<organism evidence="1 2">
    <name type="scientific">Rhinolophus ferrumequinum</name>
    <name type="common">Greater horseshoe bat</name>
    <dbReference type="NCBI Taxonomy" id="59479"/>
    <lineage>
        <taxon>Eukaryota</taxon>
        <taxon>Metazoa</taxon>
        <taxon>Chordata</taxon>
        <taxon>Craniata</taxon>
        <taxon>Vertebrata</taxon>
        <taxon>Euteleostomi</taxon>
        <taxon>Mammalia</taxon>
        <taxon>Eutheria</taxon>
        <taxon>Laurasiatheria</taxon>
        <taxon>Chiroptera</taxon>
        <taxon>Yinpterochiroptera</taxon>
        <taxon>Rhinolophoidea</taxon>
        <taxon>Rhinolophidae</taxon>
        <taxon>Rhinolophinae</taxon>
        <taxon>Rhinolophus</taxon>
    </lineage>
</organism>
<accession>A0A7J7UJL8</accession>
<sequence>MLNGITCIPKDQTQESPLDLWIRVHATRLGVQYPGQVGGWGPVSRHSMSHCGNRRCVQVQLPLLPFIACNGATVLRRPGRRKPSESHTSYLLSAEAISPDEDGEDRCLVLQGHCKLSSLT</sequence>
<dbReference type="Proteomes" id="UP000585614">
    <property type="component" value="Unassembled WGS sequence"/>
</dbReference>
<reference evidence="1 2" key="1">
    <citation type="journal article" date="2020" name="Nature">
        <title>Six reference-quality genomes reveal evolution of bat adaptations.</title>
        <authorList>
            <person name="Jebb D."/>
            <person name="Huang Z."/>
            <person name="Pippel M."/>
            <person name="Hughes G.M."/>
            <person name="Lavrichenko K."/>
            <person name="Devanna P."/>
            <person name="Winkler S."/>
            <person name="Jermiin L.S."/>
            <person name="Skirmuntt E.C."/>
            <person name="Katzourakis A."/>
            <person name="Burkitt-Gray L."/>
            <person name="Ray D.A."/>
            <person name="Sullivan K.A.M."/>
            <person name="Roscito J.G."/>
            <person name="Kirilenko B.M."/>
            <person name="Davalos L.M."/>
            <person name="Corthals A.P."/>
            <person name="Power M.L."/>
            <person name="Jones G."/>
            <person name="Ransome R.D."/>
            <person name="Dechmann D.K.N."/>
            <person name="Locatelli A.G."/>
            <person name="Puechmaille S.J."/>
            <person name="Fedrigo O."/>
            <person name="Jarvis E.D."/>
            <person name="Hiller M."/>
            <person name="Vernes S.C."/>
            <person name="Myers E.W."/>
            <person name="Teeling E.C."/>
        </authorList>
    </citation>
    <scope>NUCLEOTIDE SEQUENCE [LARGE SCALE GENOMIC DNA]</scope>
    <source>
        <strain evidence="1">MRhiFer1</strain>
        <tissue evidence="1">Lung</tissue>
    </source>
</reference>